<sequence>MTISISFGLMTAKVLLLVLFCFVWVTEAKAGNDKAATAKEYNATVLKQRSKFSGLSELYLAQPGMKIELPQQNLVIISLRNSKDITVINTLKRSYYQGKAAEWVYNNTASALLSPSDATQLRLGARSAGIIKGLPCLNIQLNGEIYQRIGSVHKRSWCKGMVSNASITCMPDGTAWPAAATITERLFVTPKTGLLPLQMNLHNEDKSPSARPTLELLQVEKKKVKSTDYDVPAGFKKSDNASVLFPETKQSLLDELLR</sequence>
<reference evidence="1" key="1">
    <citation type="submission" date="2021-02" db="EMBL/GenBank/DDBJ databases">
        <title>Genome-Resolved Metagenomics of a Microbial Community Performing Photosynthetic Biological Nutrient Removal.</title>
        <authorList>
            <person name="Mcdaniel E.A."/>
        </authorList>
    </citation>
    <scope>NUCLEOTIDE SEQUENCE</scope>
    <source>
        <strain evidence="1">UWPOB_OBS1</strain>
    </source>
</reference>
<dbReference type="EMBL" id="JAFLCK010000037">
    <property type="protein sequence ID" value="MBN8662386.1"/>
    <property type="molecule type" value="Genomic_DNA"/>
</dbReference>
<dbReference type="Proteomes" id="UP000664277">
    <property type="component" value="Unassembled WGS sequence"/>
</dbReference>
<protein>
    <submittedName>
        <fullName evidence="1">Uncharacterized protein</fullName>
    </submittedName>
</protein>
<evidence type="ECO:0000313" key="2">
    <source>
        <dbReference type="Proteomes" id="UP000664277"/>
    </source>
</evidence>
<accession>A0A8J7PAD5</accession>
<dbReference type="AlphaFoldDB" id="A0A8J7PAD5"/>
<organism evidence="1 2">
    <name type="scientific">Candidatus Obscuribacter phosphatis</name>
    <dbReference type="NCBI Taxonomy" id="1906157"/>
    <lineage>
        <taxon>Bacteria</taxon>
        <taxon>Bacillati</taxon>
        <taxon>Candidatus Melainabacteria</taxon>
        <taxon>Candidatus Obscuribacterales</taxon>
        <taxon>Candidatus Obscuribacteraceae</taxon>
        <taxon>Candidatus Obscuribacter</taxon>
    </lineage>
</organism>
<evidence type="ECO:0000313" key="1">
    <source>
        <dbReference type="EMBL" id="MBN8662386.1"/>
    </source>
</evidence>
<comment type="caution">
    <text evidence="1">The sequence shown here is derived from an EMBL/GenBank/DDBJ whole genome shotgun (WGS) entry which is preliminary data.</text>
</comment>
<proteinExistence type="predicted"/>
<name>A0A8J7PAD5_9BACT</name>
<gene>
    <name evidence="1" type="ORF">J0M35_18600</name>
</gene>